<sequence length="777" mass="83055">MKVLTASILLLSSFIVLPVYAADYYVSSTRSGRSDSNAGTDPDAPWATFDKVVSRWGSLSSGDTVHLERGSQWNLSFSSDYFIIKNGGSSSGGPVTLRGDDYGSGSKPILKRTGGSGSCAFILITSSYVTVRDIELDGGHSDYGKNTTGMLILADGRDVSNAQILNMKIHNLGGNTTAYICGIWLASWTQNTTSDCLIEGNEVSDYAAHGLNHYSQGRMNNITWRNNYVHNSYTGGRYPSANAAMQITSGGSGCVFEYNWLEDRTTTEGSLFGFGKYAGDTGVNTIRYNVITGSPAYGMIFTIDYSNMKLLYDVYGNIIMNNVKSGFALHPYNSYASGTRFNIYNNTFYNNATGGDSSRSEMEIDSYCDNTTIDFANNLIVHRNTANTGFTIDSGFSGTFSHRNNLYWHESGTSRSIVSSYGQSYTVASVRNYESTAVNEDPRFNDAAQLPISISSDKGPVPNGLSLQDSSPAISAGATLGSTYALDIIKTARTAPWSIGAYETAGETLPEDTEAPRISLTAPTDGSTVAGSAVSIAADASDDISVAGVSFLLDGTKLAAEDTSSPYSLSWDTTAVANGKYTLTAIARDSSGNTSTDSTSVTVNNIEIPADAIISEADTWQNQSFSAETGLFGVEFEAIPQSVPVDCVTGLAQGSAAAYDDLAVIVRFNTSGQIDVRNGDVYTADTSLSYTVGTSYRFRLRINIETHVYSVYVAVDGDPEILLAEDYAFRTSQSAVTSLDTIAVTAAAGSHIVFNFAENQVSVAIPMPPTGLRIREN</sequence>
<keyword evidence="3" id="KW-1185">Reference proteome</keyword>
<reference evidence="2 3" key="1">
    <citation type="submission" date="2020-01" db="EMBL/GenBank/DDBJ databases">
        <title>Ponticoccus aerotolerans gen. nov., sp. nov., an anaerobic bacterium and proposal of Ponticoccusceae fam. nov., Ponticoccusles ord. nov. and Ponticoccuse classis nov. in the phylum Kiritimatiellaeota.</title>
        <authorList>
            <person name="Zhou L.Y."/>
            <person name="Du Z.J."/>
        </authorList>
    </citation>
    <scope>NUCLEOTIDE SEQUENCE [LARGE SCALE GENOMIC DNA]</scope>
    <source>
        <strain evidence="2 3">S-5007</strain>
    </source>
</reference>
<organism evidence="2 3">
    <name type="scientific">Tichowtungia aerotolerans</name>
    <dbReference type="NCBI Taxonomy" id="2697043"/>
    <lineage>
        <taxon>Bacteria</taxon>
        <taxon>Pseudomonadati</taxon>
        <taxon>Kiritimatiellota</taxon>
        <taxon>Tichowtungiia</taxon>
        <taxon>Tichowtungiales</taxon>
        <taxon>Tichowtungiaceae</taxon>
        <taxon>Tichowtungia</taxon>
    </lineage>
</organism>
<dbReference type="InterPro" id="IPR013783">
    <property type="entry name" value="Ig-like_fold"/>
</dbReference>
<proteinExistence type="predicted"/>
<dbReference type="Gene3D" id="2.60.40.10">
    <property type="entry name" value="Immunoglobulins"/>
    <property type="match status" value="1"/>
</dbReference>
<evidence type="ECO:0000313" key="2">
    <source>
        <dbReference type="EMBL" id="QHI70283.1"/>
    </source>
</evidence>
<feature type="signal peptide" evidence="1">
    <location>
        <begin position="1"/>
        <end position="21"/>
    </location>
</feature>
<dbReference type="Gene3D" id="2.160.20.10">
    <property type="entry name" value="Single-stranded right-handed beta-helix, Pectin lyase-like"/>
    <property type="match status" value="1"/>
</dbReference>
<dbReference type="EMBL" id="CP047593">
    <property type="protein sequence ID" value="QHI70283.1"/>
    <property type="molecule type" value="Genomic_DNA"/>
</dbReference>
<dbReference type="InterPro" id="IPR011050">
    <property type="entry name" value="Pectin_lyase_fold/virulence"/>
</dbReference>
<name>A0A6P1MAZ8_9BACT</name>
<evidence type="ECO:0000313" key="3">
    <source>
        <dbReference type="Proteomes" id="UP000464954"/>
    </source>
</evidence>
<dbReference type="Pfam" id="PF17957">
    <property type="entry name" value="Big_7"/>
    <property type="match status" value="1"/>
</dbReference>
<gene>
    <name evidence="2" type="ORF">GT409_12805</name>
</gene>
<evidence type="ECO:0008006" key="4">
    <source>
        <dbReference type="Google" id="ProtNLM"/>
    </source>
</evidence>
<dbReference type="SUPFAM" id="SSF51126">
    <property type="entry name" value="Pectin lyase-like"/>
    <property type="match status" value="1"/>
</dbReference>
<accession>A0A6P1MAZ8</accession>
<evidence type="ECO:0000256" key="1">
    <source>
        <dbReference type="SAM" id="SignalP"/>
    </source>
</evidence>
<dbReference type="InterPro" id="IPR012334">
    <property type="entry name" value="Pectin_lyas_fold"/>
</dbReference>
<dbReference type="KEGG" id="taer:GT409_12805"/>
<keyword evidence="1" id="KW-0732">Signal</keyword>
<dbReference type="AlphaFoldDB" id="A0A6P1MAZ8"/>
<protein>
    <recommendedName>
        <fullName evidence="4">Right handed beta helix domain-containing protein</fullName>
    </recommendedName>
</protein>
<dbReference type="RefSeq" id="WP_160629460.1">
    <property type="nucleotide sequence ID" value="NZ_CP047593.1"/>
</dbReference>
<feature type="chain" id="PRO_5026799734" description="Right handed beta helix domain-containing protein" evidence="1">
    <location>
        <begin position="22"/>
        <end position="777"/>
    </location>
</feature>
<dbReference type="Proteomes" id="UP000464954">
    <property type="component" value="Chromosome"/>
</dbReference>